<keyword evidence="3" id="KW-0547">Nucleotide-binding</keyword>
<feature type="domain" description="Protein kinase" evidence="6">
    <location>
        <begin position="23"/>
        <end position="284"/>
    </location>
</feature>
<sequence>MSMPDDSLAKAKQSSDGFVFGNYRLFRVLRRGTNSTIYLGEHIHLDNKVVVKVLNNWVASDDQITKFCAEARLHASLRHPNIVRILDFGIKGRSPFMVMDYAANGTLQDYFEPDVAQPIAAVIPFVCSIASALQYVHNHNIIHRDIKPQNILLSRGHEVWLSDFGIAIAVQPGNLHSLQESIGTALYAAPEQIEGYPLMMSDQYALAVLVYTWLCGRPPFAGSSLQLCKQHLYREPLPPHEIVPTISSQVEKVIMKALAKDPYQRFKHIQDFAYALRMADDSYFDAPLRMFGSLQSPREMHHPS</sequence>
<evidence type="ECO:0000259" key="6">
    <source>
        <dbReference type="PROSITE" id="PS50011"/>
    </source>
</evidence>
<dbReference type="PANTHER" id="PTHR43289:SF6">
    <property type="entry name" value="SERINE_THREONINE-PROTEIN KINASE NEKL-3"/>
    <property type="match status" value="1"/>
</dbReference>
<protein>
    <recommendedName>
        <fullName evidence="1">non-specific serine/threonine protein kinase</fullName>
        <ecNumber evidence="1">2.7.11.1</ecNumber>
    </recommendedName>
</protein>
<dbReference type="PANTHER" id="PTHR43289">
    <property type="entry name" value="MITOGEN-ACTIVATED PROTEIN KINASE KINASE KINASE 20-RELATED"/>
    <property type="match status" value="1"/>
</dbReference>
<dbReference type="CDD" id="cd14014">
    <property type="entry name" value="STKc_PknB_like"/>
    <property type="match status" value="1"/>
</dbReference>
<keyword evidence="4" id="KW-0418">Kinase</keyword>
<accession>A0ABQ6FVZ9</accession>
<dbReference type="InterPro" id="IPR008271">
    <property type="entry name" value="Ser/Thr_kinase_AS"/>
</dbReference>
<dbReference type="PROSITE" id="PS50011">
    <property type="entry name" value="PROTEIN_KINASE_DOM"/>
    <property type="match status" value="1"/>
</dbReference>
<dbReference type="Proteomes" id="UP001344906">
    <property type="component" value="Unassembled WGS sequence"/>
</dbReference>
<dbReference type="Gene3D" id="1.10.510.10">
    <property type="entry name" value="Transferase(Phosphotransferase) domain 1"/>
    <property type="match status" value="1"/>
</dbReference>
<evidence type="ECO:0000313" key="8">
    <source>
        <dbReference type="Proteomes" id="UP001344906"/>
    </source>
</evidence>
<dbReference type="Gene3D" id="3.30.200.20">
    <property type="entry name" value="Phosphorylase Kinase, domain 1"/>
    <property type="match status" value="1"/>
</dbReference>
<dbReference type="InterPro" id="IPR011009">
    <property type="entry name" value="Kinase-like_dom_sf"/>
</dbReference>
<evidence type="ECO:0000256" key="3">
    <source>
        <dbReference type="ARBA" id="ARBA00022741"/>
    </source>
</evidence>
<keyword evidence="8" id="KW-1185">Reference proteome</keyword>
<evidence type="ECO:0000313" key="7">
    <source>
        <dbReference type="EMBL" id="GLV58430.1"/>
    </source>
</evidence>
<dbReference type="EC" id="2.7.11.1" evidence="1"/>
<dbReference type="EMBL" id="BSRI01000002">
    <property type="protein sequence ID" value="GLV58430.1"/>
    <property type="molecule type" value="Genomic_DNA"/>
</dbReference>
<evidence type="ECO:0000256" key="1">
    <source>
        <dbReference type="ARBA" id="ARBA00012513"/>
    </source>
</evidence>
<name>A0ABQ6FVZ9_9CHLR</name>
<gene>
    <name evidence="7" type="ORF">KDH_52630</name>
</gene>
<dbReference type="PROSITE" id="PS00108">
    <property type="entry name" value="PROTEIN_KINASE_ST"/>
    <property type="match status" value="1"/>
</dbReference>
<keyword evidence="5" id="KW-0067">ATP-binding</keyword>
<proteinExistence type="predicted"/>
<evidence type="ECO:0000256" key="4">
    <source>
        <dbReference type="ARBA" id="ARBA00022777"/>
    </source>
</evidence>
<evidence type="ECO:0000256" key="5">
    <source>
        <dbReference type="ARBA" id="ARBA00022840"/>
    </source>
</evidence>
<dbReference type="InterPro" id="IPR000719">
    <property type="entry name" value="Prot_kinase_dom"/>
</dbReference>
<dbReference type="RefSeq" id="WP_338254631.1">
    <property type="nucleotide sequence ID" value="NZ_BSRI01000002.1"/>
</dbReference>
<evidence type="ECO:0000256" key="2">
    <source>
        <dbReference type="ARBA" id="ARBA00022679"/>
    </source>
</evidence>
<keyword evidence="2" id="KW-0808">Transferase</keyword>
<dbReference type="Pfam" id="PF00069">
    <property type="entry name" value="Pkinase"/>
    <property type="match status" value="1"/>
</dbReference>
<dbReference type="SUPFAM" id="SSF56112">
    <property type="entry name" value="Protein kinase-like (PK-like)"/>
    <property type="match status" value="1"/>
</dbReference>
<comment type="caution">
    <text evidence="7">The sequence shown here is derived from an EMBL/GenBank/DDBJ whole genome shotgun (WGS) entry which is preliminary data.</text>
</comment>
<organism evidence="7 8">
    <name type="scientific">Dictyobacter halimunensis</name>
    <dbReference type="NCBI Taxonomy" id="3026934"/>
    <lineage>
        <taxon>Bacteria</taxon>
        <taxon>Bacillati</taxon>
        <taxon>Chloroflexota</taxon>
        <taxon>Ktedonobacteria</taxon>
        <taxon>Ktedonobacterales</taxon>
        <taxon>Dictyobacteraceae</taxon>
        <taxon>Dictyobacter</taxon>
    </lineage>
</organism>
<dbReference type="SMART" id="SM00220">
    <property type="entry name" value="S_TKc"/>
    <property type="match status" value="1"/>
</dbReference>
<reference evidence="7 8" key="1">
    <citation type="submission" date="2023-02" db="EMBL/GenBank/DDBJ databases">
        <title>Dictyobacter halimunensis sp. nov., a new member of the class Ktedonobacteria from forest soil in a geothermal area.</title>
        <authorList>
            <person name="Rachmania M.K."/>
            <person name="Ningsih F."/>
            <person name="Sakai Y."/>
            <person name="Yabe S."/>
            <person name="Yokota A."/>
            <person name="Sjamsuridzal W."/>
        </authorList>
    </citation>
    <scope>NUCLEOTIDE SEQUENCE [LARGE SCALE GENOMIC DNA]</scope>
    <source>
        <strain evidence="7 8">S3.2.2.5</strain>
    </source>
</reference>